<dbReference type="InterPro" id="IPR036291">
    <property type="entry name" value="NAD(P)-bd_dom_sf"/>
</dbReference>
<name>A0A382K6Z4_9ZZZZ</name>
<dbReference type="GO" id="GO:0006006">
    <property type="term" value="P:glucose metabolic process"/>
    <property type="evidence" value="ECO:0007669"/>
    <property type="project" value="UniProtKB-KW"/>
</dbReference>
<feature type="non-terminal residue" evidence="7">
    <location>
        <position position="73"/>
    </location>
</feature>
<dbReference type="SUPFAM" id="SSF51735">
    <property type="entry name" value="NAD(P)-binding Rossmann-fold domains"/>
    <property type="match status" value="1"/>
</dbReference>
<proteinExistence type="predicted"/>
<keyword evidence="3" id="KW-0521">NADP</keyword>
<keyword evidence="4" id="KW-0560">Oxidoreductase</keyword>
<dbReference type="Pfam" id="PF00479">
    <property type="entry name" value="G6PD_N"/>
    <property type="match status" value="1"/>
</dbReference>
<reference evidence="7" key="1">
    <citation type="submission" date="2018-05" db="EMBL/GenBank/DDBJ databases">
        <authorList>
            <person name="Lanie J.A."/>
            <person name="Ng W.-L."/>
            <person name="Kazmierczak K.M."/>
            <person name="Andrzejewski T.M."/>
            <person name="Davidsen T.M."/>
            <person name="Wayne K.J."/>
            <person name="Tettelin H."/>
            <person name="Glass J.I."/>
            <person name="Rusch D."/>
            <person name="Podicherti R."/>
            <person name="Tsui H.-C.T."/>
            <person name="Winkler M.E."/>
        </authorList>
    </citation>
    <scope>NUCLEOTIDE SEQUENCE</scope>
</reference>
<dbReference type="GO" id="GO:0005829">
    <property type="term" value="C:cytosol"/>
    <property type="evidence" value="ECO:0007669"/>
    <property type="project" value="TreeGrafter"/>
</dbReference>
<dbReference type="GO" id="GO:0009051">
    <property type="term" value="P:pentose-phosphate shunt, oxidative branch"/>
    <property type="evidence" value="ECO:0007669"/>
    <property type="project" value="TreeGrafter"/>
</dbReference>
<evidence type="ECO:0000256" key="3">
    <source>
        <dbReference type="ARBA" id="ARBA00022857"/>
    </source>
</evidence>
<comment type="pathway">
    <text evidence="1">Carbohydrate degradation; pentose phosphate pathway; D-ribulose 5-phosphate from D-glucose 6-phosphate (oxidative stage): step 1/3.</text>
</comment>
<evidence type="ECO:0000256" key="5">
    <source>
        <dbReference type="ARBA" id="ARBA00023277"/>
    </source>
</evidence>
<protein>
    <recommendedName>
        <fullName evidence="6">Glucose-6-phosphate dehydrogenase NAD-binding domain-containing protein</fullName>
    </recommendedName>
</protein>
<dbReference type="InterPro" id="IPR022674">
    <property type="entry name" value="G6P_DH_NAD-bd"/>
</dbReference>
<dbReference type="InterPro" id="IPR001282">
    <property type="entry name" value="G6P_DH"/>
</dbReference>
<feature type="domain" description="Glucose-6-phosphate dehydrogenase NAD-binding" evidence="6">
    <location>
        <begin position="8"/>
        <end position="62"/>
    </location>
</feature>
<dbReference type="AlphaFoldDB" id="A0A382K6Z4"/>
<dbReference type="GO" id="GO:0004345">
    <property type="term" value="F:glucose-6-phosphate dehydrogenase activity"/>
    <property type="evidence" value="ECO:0007669"/>
    <property type="project" value="TreeGrafter"/>
</dbReference>
<evidence type="ECO:0000259" key="6">
    <source>
        <dbReference type="Pfam" id="PF00479"/>
    </source>
</evidence>
<dbReference type="PANTHER" id="PTHR23429:SF0">
    <property type="entry name" value="GLUCOSE-6-PHOSPHATE 1-DEHYDROGENASE"/>
    <property type="match status" value="1"/>
</dbReference>
<sequence>MSKMVQIVIFGASGDLTARKLIPALFHSFCNQFFTNPIQIVGVARRSWDQEIFRQHLKSKIDLSLLDPKSSSK</sequence>
<evidence type="ECO:0000256" key="4">
    <source>
        <dbReference type="ARBA" id="ARBA00023002"/>
    </source>
</evidence>
<dbReference type="GO" id="GO:0050661">
    <property type="term" value="F:NADP binding"/>
    <property type="evidence" value="ECO:0007669"/>
    <property type="project" value="InterPro"/>
</dbReference>
<keyword evidence="2" id="KW-0313">Glucose metabolism</keyword>
<accession>A0A382K6Z4</accession>
<gene>
    <name evidence="7" type="ORF">METZ01_LOCUS272026</name>
</gene>
<dbReference type="Gene3D" id="3.40.50.720">
    <property type="entry name" value="NAD(P)-binding Rossmann-like Domain"/>
    <property type="match status" value="1"/>
</dbReference>
<evidence type="ECO:0000256" key="1">
    <source>
        <dbReference type="ARBA" id="ARBA00004937"/>
    </source>
</evidence>
<dbReference type="EMBL" id="UINC01078264">
    <property type="protein sequence ID" value="SVC19172.1"/>
    <property type="molecule type" value="Genomic_DNA"/>
</dbReference>
<evidence type="ECO:0000256" key="2">
    <source>
        <dbReference type="ARBA" id="ARBA00022526"/>
    </source>
</evidence>
<keyword evidence="5" id="KW-0119">Carbohydrate metabolism</keyword>
<dbReference type="PANTHER" id="PTHR23429">
    <property type="entry name" value="GLUCOSE-6-PHOSPHATE 1-DEHYDROGENASE G6PD"/>
    <property type="match status" value="1"/>
</dbReference>
<organism evidence="7">
    <name type="scientific">marine metagenome</name>
    <dbReference type="NCBI Taxonomy" id="408172"/>
    <lineage>
        <taxon>unclassified sequences</taxon>
        <taxon>metagenomes</taxon>
        <taxon>ecological metagenomes</taxon>
    </lineage>
</organism>
<evidence type="ECO:0000313" key="7">
    <source>
        <dbReference type="EMBL" id="SVC19172.1"/>
    </source>
</evidence>